<name>A0ABV2T9R9_9BACT</name>
<evidence type="ECO:0000256" key="1">
    <source>
        <dbReference type="SAM" id="MobiDB-lite"/>
    </source>
</evidence>
<proteinExistence type="predicted"/>
<organism evidence="2 3">
    <name type="scientific">Chitinophaga defluvii</name>
    <dbReference type="NCBI Taxonomy" id="3163343"/>
    <lineage>
        <taxon>Bacteria</taxon>
        <taxon>Pseudomonadati</taxon>
        <taxon>Bacteroidota</taxon>
        <taxon>Chitinophagia</taxon>
        <taxon>Chitinophagales</taxon>
        <taxon>Chitinophagaceae</taxon>
        <taxon>Chitinophaga</taxon>
    </lineage>
</organism>
<comment type="caution">
    <text evidence="2">The sequence shown here is derived from an EMBL/GenBank/DDBJ whole genome shotgun (WGS) entry which is preliminary data.</text>
</comment>
<dbReference type="Proteomes" id="UP001549749">
    <property type="component" value="Unassembled WGS sequence"/>
</dbReference>
<evidence type="ECO:0000313" key="3">
    <source>
        <dbReference type="Proteomes" id="UP001549749"/>
    </source>
</evidence>
<gene>
    <name evidence="2" type="ORF">ABR189_18500</name>
</gene>
<accession>A0ABV2T9R9</accession>
<dbReference type="RefSeq" id="WP_354661951.1">
    <property type="nucleotide sequence ID" value="NZ_JBEXAC010000002.1"/>
</dbReference>
<sequence length="203" mass="23274">MEIELRKIYISRQFSEETVAFTANLWIDGRKVGYASNDGKGGCTNYEPDHPDDRDTLRAAEEYCKTLPPWKLDDTTSIPMNLEHFIDRKIDEYANMEERKRFQRKMEKSMAAHIVFGIPGADEFKSYPTSAPIVALLSSESGQQLLSNEIQQVVTAFIKPGEQILNTNIPSELRDLSIYKKEGQQQERKIHPQQRKGNPPKLT</sequence>
<feature type="compositionally biased region" description="Basic and acidic residues" evidence="1">
    <location>
        <begin position="181"/>
        <end position="190"/>
    </location>
</feature>
<evidence type="ECO:0000313" key="2">
    <source>
        <dbReference type="EMBL" id="MET6999385.1"/>
    </source>
</evidence>
<feature type="region of interest" description="Disordered" evidence="1">
    <location>
        <begin position="181"/>
        <end position="203"/>
    </location>
</feature>
<dbReference type="EMBL" id="JBEXAC010000002">
    <property type="protein sequence ID" value="MET6999385.1"/>
    <property type="molecule type" value="Genomic_DNA"/>
</dbReference>
<protein>
    <submittedName>
        <fullName evidence="2">Uncharacterized protein</fullName>
    </submittedName>
</protein>
<keyword evidence="3" id="KW-1185">Reference proteome</keyword>
<reference evidence="2 3" key="1">
    <citation type="submission" date="2024-06" db="EMBL/GenBank/DDBJ databases">
        <title>Chitinophaga defluvii sp. nov., isolated from municipal sewage.</title>
        <authorList>
            <person name="Zhang L."/>
        </authorList>
    </citation>
    <scope>NUCLEOTIDE SEQUENCE [LARGE SCALE GENOMIC DNA]</scope>
    <source>
        <strain evidence="2 3">H8</strain>
    </source>
</reference>